<dbReference type="PANTHER" id="PTHR10846:SF8">
    <property type="entry name" value="INNER MEMBRANE PROTEIN YRBG"/>
    <property type="match status" value="1"/>
</dbReference>
<dbReference type="GO" id="GO:0006874">
    <property type="term" value="P:intracellular calcium ion homeostasis"/>
    <property type="evidence" value="ECO:0007669"/>
    <property type="project" value="TreeGrafter"/>
</dbReference>
<feature type="transmembrane region" description="Helical" evidence="5">
    <location>
        <begin position="37"/>
        <end position="60"/>
    </location>
</feature>
<evidence type="ECO:0000256" key="3">
    <source>
        <dbReference type="ARBA" id="ARBA00022989"/>
    </source>
</evidence>
<dbReference type="PANTHER" id="PTHR10846">
    <property type="entry name" value="SODIUM/POTASSIUM/CALCIUM EXCHANGER"/>
    <property type="match status" value="1"/>
</dbReference>
<dbReference type="GO" id="GO:0005262">
    <property type="term" value="F:calcium channel activity"/>
    <property type="evidence" value="ECO:0007669"/>
    <property type="project" value="TreeGrafter"/>
</dbReference>
<feature type="transmembrane region" description="Helical" evidence="5">
    <location>
        <begin position="295"/>
        <end position="312"/>
    </location>
</feature>
<feature type="transmembrane region" description="Helical" evidence="5">
    <location>
        <begin position="199"/>
        <end position="225"/>
    </location>
</feature>
<comment type="caution">
    <text evidence="7">The sequence shown here is derived from an EMBL/GenBank/DDBJ whole genome shotgun (WGS) entry which is preliminary data.</text>
</comment>
<feature type="domain" description="Sodium/calcium exchanger membrane region" evidence="6">
    <location>
        <begin position="169"/>
        <end position="307"/>
    </location>
</feature>
<dbReference type="EMBL" id="JAGQNY010000002">
    <property type="protein sequence ID" value="MCA9301884.1"/>
    <property type="molecule type" value="Genomic_DNA"/>
</dbReference>
<name>A0A955E0S9_UNCKA</name>
<accession>A0A955E0S9</accession>
<feature type="transmembrane region" description="Helical" evidence="5">
    <location>
        <begin position="170"/>
        <end position="193"/>
    </location>
</feature>
<dbReference type="Proteomes" id="UP000714817">
    <property type="component" value="Unassembled WGS sequence"/>
</dbReference>
<dbReference type="GO" id="GO:0008273">
    <property type="term" value="F:calcium, potassium:sodium antiporter activity"/>
    <property type="evidence" value="ECO:0007669"/>
    <property type="project" value="TreeGrafter"/>
</dbReference>
<feature type="transmembrane region" description="Helical" evidence="5">
    <location>
        <begin position="262"/>
        <end position="283"/>
    </location>
</feature>
<dbReference type="Gene3D" id="1.20.1420.30">
    <property type="entry name" value="NCX, central ion-binding region"/>
    <property type="match status" value="1"/>
</dbReference>
<feature type="transmembrane region" description="Helical" evidence="5">
    <location>
        <begin position="133"/>
        <end position="150"/>
    </location>
</feature>
<feature type="transmembrane region" description="Helical" evidence="5">
    <location>
        <begin position="80"/>
        <end position="97"/>
    </location>
</feature>
<protein>
    <submittedName>
        <fullName evidence="7">Sodium:calcium antiporter</fullName>
    </submittedName>
</protein>
<sequence length="314" mass="34036">MDLFFFLSLVLGASVMLIKSVSWFTESSAKIAHHLKISEYTISFFLIAIGTSLPEAFVAIRSGLAQDSILSFGTSMGSNIALVTLVIALPVLLTGSISTRYIIASRDMYIASFLALLPFILSLDGVIGRYDAITLFAGYLLYSIAILKRARGVESLIDKIEEINLLKEAFLFIFSLALLLAASNIIVISAINISETLNISLGFVGLTITALGTSLPEISFTIAAVKKGQTEEIMGDIIGSVVANSTLVLGLAAIFYPIKIDGINMGAITTFFVVLSFLMFMRLARTQQKVTKKEAIVLLGIYTTFIFSELIIRL</sequence>
<evidence type="ECO:0000256" key="4">
    <source>
        <dbReference type="ARBA" id="ARBA00023136"/>
    </source>
</evidence>
<dbReference type="InterPro" id="IPR044880">
    <property type="entry name" value="NCX_ion-bd_dom_sf"/>
</dbReference>
<gene>
    <name evidence="7" type="ORF">KDA10_00765</name>
</gene>
<dbReference type="Pfam" id="PF01699">
    <property type="entry name" value="Na_Ca_ex"/>
    <property type="match status" value="2"/>
</dbReference>
<evidence type="ECO:0000256" key="1">
    <source>
        <dbReference type="ARBA" id="ARBA00004141"/>
    </source>
</evidence>
<dbReference type="AlphaFoldDB" id="A0A955E0S9"/>
<proteinExistence type="predicted"/>
<reference evidence="7" key="1">
    <citation type="submission" date="2020-04" db="EMBL/GenBank/DDBJ databases">
        <authorList>
            <person name="Zhang T."/>
        </authorList>
    </citation>
    <scope>NUCLEOTIDE SEQUENCE</scope>
    <source>
        <strain evidence="7">HKST-UBA80</strain>
    </source>
</reference>
<dbReference type="GO" id="GO:0005886">
    <property type="term" value="C:plasma membrane"/>
    <property type="evidence" value="ECO:0007669"/>
    <property type="project" value="TreeGrafter"/>
</dbReference>
<evidence type="ECO:0000256" key="5">
    <source>
        <dbReference type="SAM" id="Phobius"/>
    </source>
</evidence>
<reference evidence="7" key="2">
    <citation type="journal article" date="2021" name="Microbiome">
        <title>Successional dynamics and alternative stable states in a saline activated sludge microbial community over 9 years.</title>
        <authorList>
            <person name="Wang Y."/>
            <person name="Ye J."/>
            <person name="Ju F."/>
            <person name="Liu L."/>
            <person name="Boyd J.A."/>
            <person name="Deng Y."/>
            <person name="Parks D.H."/>
            <person name="Jiang X."/>
            <person name="Yin X."/>
            <person name="Woodcroft B.J."/>
            <person name="Tyson G.W."/>
            <person name="Hugenholtz P."/>
            <person name="Polz M.F."/>
            <person name="Zhang T."/>
        </authorList>
    </citation>
    <scope>NUCLEOTIDE SEQUENCE</scope>
    <source>
        <strain evidence="7">HKST-UBA80</strain>
    </source>
</reference>
<evidence type="ECO:0000259" key="6">
    <source>
        <dbReference type="Pfam" id="PF01699"/>
    </source>
</evidence>
<keyword evidence="4 5" id="KW-0472">Membrane</keyword>
<feature type="domain" description="Sodium/calcium exchanger membrane region" evidence="6">
    <location>
        <begin position="9"/>
        <end position="145"/>
    </location>
</feature>
<feature type="transmembrane region" description="Helical" evidence="5">
    <location>
        <begin position="109"/>
        <end position="127"/>
    </location>
</feature>
<organism evidence="7 8">
    <name type="scientific">candidate division WWE3 bacterium</name>
    <dbReference type="NCBI Taxonomy" id="2053526"/>
    <lineage>
        <taxon>Bacteria</taxon>
        <taxon>Katanobacteria</taxon>
    </lineage>
</organism>
<evidence type="ECO:0000256" key="2">
    <source>
        <dbReference type="ARBA" id="ARBA00022692"/>
    </source>
</evidence>
<evidence type="ECO:0000313" key="7">
    <source>
        <dbReference type="EMBL" id="MCA9301884.1"/>
    </source>
</evidence>
<feature type="transmembrane region" description="Helical" evidence="5">
    <location>
        <begin position="237"/>
        <end position="256"/>
    </location>
</feature>
<evidence type="ECO:0000313" key="8">
    <source>
        <dbReference type="Proteomes" id="UP000714817"/>
    </source>
</evidence>
<keyword evidence="3 5" id="KW-1133">Transmembrane helix</keyword>
<keyword evidence="2 5" id="KW-0812">Transmembrane</keyword>
<comment type="subcellular location">
    <subcellularLocation>
        <location evidence="1">Membrane</location>
        <topology evidence="1">Multi-pass membrane protein</topology>
    </subcellularLocation>
</comment>
<dbReference type="InterPro" id="IPR004481">
    <property type="entry name" value="K/Na/Ca-exchanger"/>
</dbReference>
<dbReference type="InterPro" id="IPR004837">
    <property type="entry name" value="NaCa_Exmemb"/>
</dbReference>
<feature type="transmembrane region" description="Helical" evidence="5">
    <location>
        <begin position="6"/>
        <end position="25"/>
    </location>
</feature>